<dbReference type="Proteomes" id="UP001433508">
    <property type="component" value="Unassembled WGS sequence"/>
</dbReference>
<accession>A0ACC3SSF7</accession>
<evidence type="ECO:0000313" key="2">
    <source>
        <dbReference type="Proteomes" id="UP001433508"/>
    </source>
</evidence>
<evidence type="ECO:0000313" key="1">
    <source>
        <dbReference type="EMBL" id="KAK9234556.1"/>
    </source>
</evidence>
<comment type="caution">
    <text evidence="1">The sequence shown here is derived from an EMBL/GenBank/DDBJ whole genome shotgun (WGS) entry which is preliminary data.</text>
</comment>
<dbReference type="EMBL" id="MU971466">
    <property type="protein sequence ID" value="KAK9234556.1"/>
    <property type="molecule type" value="Genomic_DNA"/>
</dbReference>
<name>A0ACC3SSF7_LIPKO</name>
<gene>
    <name evidence="1" type="ORF">V1525DRAFT_459312</name>
</gene>
<keyword evidence="2" id="KW-1185">Reference proteome</keyword>
<protein>
    <submittedName>
        <fullName evidence="1">Uncharacterized protein</fullName>
    </submittedName>
</protein>
<proteinExistence type="predicted"/>
<reference evidence="2" key="1">
    <citation type="journal article" date="2024" name="Front. Bioeng. Biotechnol.">
        <title>Genome-scale model development and genomic sequencing of the oleaginous clade Lipomyces.</title>
        <authorList>
            <person name="Czajka J.J."/>
            <person name="Han Y."/>
            <person name="Kim J."/>
            <person name="Mondo S.J."/>
            <person name="Hofstad B.A."/>
            <person name="Robles A."/>
            <person name="Haridas S."/>
            <person name="Riley R."/>
            <person name="LaButti K."/>
            <person name="Pangilinan J."/>
            <person name="Andreopoulos W."/>
            <person name="Lipzen A."/>
            <person name="Yan J."/>
            <person name="Wang M."/>
            <person name="Ng V."/>
            <person name="Grigoriev I.V."/>
            <person name="Spatafora J.W."/>
            <person name="Magnuson J.K."/>
            <person name="Baker S.E."/>
            <person name="Pomraning K.R."/>
        </authorList>
    </citation>
    <scope>NUCLEOTIDE SEQUENCE [LARGE SCALE GENOMIC DNA]</scope>
    <source>
        <strain evidence="2">CBS 7786</strain>
    </source>
</reference>
<organism evidence="1 2">
    <name type="scientific">Lipomyces kononenkoae</name>
    <name type="common">Yeast</name>
    <dbReference type="NCBI Taxonomy" id="34357"/>
    <lineage>
        <taxon>Eukaryota</taxon>
        <taxon>Fungi</taxon>
        <taxon>Dikarya</taxon>
        <taxon>Ascomycota</taxon>
        <taxon>Saccharomycotina</taxon>
        <taxon>Lipomycetes</taxon>
        <taxon>Lipomycetales</taxon>
        <taxon>Lipomycetaceae</taxon>
        <taxon>Lipomyces</taxon>
    </lineage>
</organism>
<sequence length="127" mass="13908">MLPPKLEDRTAMFQMKKLAEGWYNKVFRLLMDDGKTVNSTHSKPNAGPPFYSIASEVAAMELGILMQLLGPNRSLSSRSSCVGNSCDKLTPDSKALDHEGVSLSQGCWNNARSTMNAGRGPCRREMA</sequence>